<protein>
    <submittedName>
        <fullName evidence="1">Uncharacterized protein</fullName>
    </submittedName>
</protein>
<comment type="caution">
    <text evidence="1">The sequence shown here is derived from an EMBL/GenBank/DDBJ whole genome shotgun (WGS) entry which is preliminary data.</text>
</comment>
<accession>A0ACB9IPH3</accession>
<gene>
    <name evidence="1" type="ORF">L1987_19498</name>
</gene>
<keyword evidence="2" id="KW-1185">Reference proteome</keyword>
<sequence length="154" mass="17006">MTTSHREEDNTDHFFKIILIGDSGVGKSNLLSRFCHNKFTLEFNSTIGVEFTTKTLIVDGKPIMAQIWDTSGHTKARPITDAYYRGATGALLVKLSLYPKGFKTGKNTNLSIFLRPHDVSSGSGSQSDEWKVYAKFKIRVKNHKAGGAHKSEGG</sequence>
<evidence type="ECO:0000313" key="2">
    <source>
        <dbReference type="Proteomes" id="UP001056120"/>
    </source>
</evidence>
<evidence type="ECO:0000313" key="1">
    <source>
        <dbReference type="EMBL" id="KAI3809895.1"/>
    </source>
</evidence>
<name>A0ACB9IPH3_9ASTR</name>
<dbReference type="Proteomes" id="UP001056120">
    <property type="component" value="Linkage Group LG07"/>
</dbReference>
<reference evidence="1 2" key="2">
    <citation type="journal article" date="2022" name="Mol. Ecol. Resour.">
        <title>The genomes of chicory, endive, great burdock and yacon provide insights into Asteraceae paleo-polyploidization history and plant inulin production.</title>
        <authorList>
            <person name="Fan W."/>
            <person name="Wang S."/>
            <person name="Wang H."/>
            <person name="Wang A."/>
            <person name="Jiang F."/>
            <person name="Liu H."/>
            <person name="Zhao H."/>
            <person name="Xu D."/>
            <person name="Zhang Y."/>
        </authorList>
    </citation>
    <scope>NUCLEOTIDE SEQUENCE [LARGE SCALE GENOMIC DNA]</scope>
    <source>
        <strain evidence="2">cv. Yunnan</strain>
        <tissue evidence="1">Leaves</tissue>
    </source>
</reference>
<organism evidence="1 2">
    <name type="scientific">Smallanthus sonchifolius</name>
    <dbReference type="NCBI Taxonomy" id="185202"/>
    <lineage>
        <taxon>Eukaryota</taxon>
        <taxon>Viridiplantae</taxon>
        <taxon>Streptophyta</taxon>
        <taxon>Embryophyta</taxon>
        <taxon>Tracheophyta</taxon>
        <taxon>Spermatophyta</taxon>
        <taxon>Magnoliopsida</taxon>
        <taxon>eudicotyledons</taxon>
        <taxon>Gunneridae</taxon>
        <taxon>Pentapetalae</taxon>
        <taxon>asterids</taxon>
        <taxon>campanulids</taxon>
        <taxon>Asterales</taxon>
        <taxon>Asteraceae</taxon>
        <taxon>Asteroideae</taxon>
        <taxon>Heliantheae alliance</taxon>
        <taxon>Millerieae</taxon>
        <taxon>Smallanthus</taxon>
    </lineage>
</organism>
<proteinExistence type="predicted"/>
<dbReference type="EMBL" id="CM042024">
    <property type="protein sequence ID" value="KAI3809895.1"/>
    <property type="molecule type" value="Genomic_DNA"/>
</dbReference>
<reference evidence="2" key="1">
    <citation type="journal article" date="2022" name="Mol. Ecol. Resour.">
        <title>The genomes of chicory, endive, great burdock and yacon provide insights into Asteraceae palaeo-polyploidization history and plant inulin production.</title>
        <authorList>
            <person name="Fan W."/>
            <person name="Wang S."/>
            <person name="Wang H."/>
            <person name="Wang A."/>
            <person name="Jiang F."/>
            <person name="Liu H."/>
            <person name="Zhao H."/>
            <person name="Xu D."/>
            <person name="Zhang Y."/>
        </authorList>
    </citation>
    <scope>NUCLEOTIDE SEQUENCE [LARGE SCALE GENOMIC DNA]</scope>
    <source>
        <strain evidence="2">cv. Yunnan</strain>
    </source>
</reference>